<evidence type="ECO:0000256" key="7">
    <source>
        <dbReference type="ARBA" id="ARBA00023125"/>
    </source>
</evidence>
<dbReference type="GO" id="GO:0007059">
    <property type="term" value="P:chromosome segregation"/>
    <property type="evidence" value="ECO:0007669"/>
    <property type="project" value="UniProtKB-UniRule"/>
</dbReference>
<comment type="function">
    <text evidence="10">Site-specific tyrosine recombinase, which acts by catalyzing the cutting and rejoining of the recombining DNA molecules. The XerC-XerD complex is essential to convert dimers of the bacterial chromosome into monomers to permit their segregation at cell division. It also contributes to the segregational stability of plasmids.</text>
</comment>
<dbReference type="GO" id="GO:0051301">
    <property type="term" value="P:cell division"/>
    <property type="evidence" value="ECO:0007669"/>
    <property type="project" value="UniProtKB-KW"/>
</dbReference>
<dbReference type="SUPFAM" id="SSF56349">
    <property type="entry name" value="DNA breaking-rejoining enzymes"/>
    <property type="match status" value="1"/>
</dbReference>
<feature type="active site" evidence="10">
    <location>
        <position position="184"/>
    </location>
</feature>
<evidence type="ECO:0000259" key="11">
    <source>
        <dbReference type="PROSITE" id="PS51898"/>
    </source>
</evidence>
<dbReference type="eggNOG" id="COG4974">
    <property type="taxonomic scope" value="Bacteria"/>
</dbReference>
<evidence type="ECO:0000259" key="12">
    <source>
        <dbReference type="PROSITE" id="PS51900"/>
    </source>
</evidence>
<evidence type="ECO:0000256" key="3">
    <source>
        <dbReference type="ARBA" id="ARBA00022490"/>
    </source>
</evidence>
<dbReference type="OrthoDB" id="9801717at2"/>
<dbReference type="Pfam" id="PF02899">
    <property type="entry name" value="Phage_int_SAM_1"/>
    <property type="match status" value="1"/>
</dbReference>
<evidence type="ECO:0000313" key="14">
    <source>
        <dbReference type="Proteomes" id="UP000035860"/>
    </source>
</evidence>
<evidence type="ECO:0000256" key="2">
    <source>
        <dbReference type="ARBA" id="ARBA00010450"/>
    </source>
</evidence>
<comment type="similarity">
    <text evidence="2">Belongs to the 'phage' integrase family. XerD subfamily.</text>
</comment>
<evidence type="ECO:0000256" key="10">
    <source>
        <dbReference type="HAMAP-Rule" id="MF_01808"/>
    </source>
</evidence>
<feature type="active site" evidence="10">
    <location>
        <position position="255"/>
    </location>
</feature>
<accession>A0A066UDH9</accession>
<feature type="domain" description="Core-binding (CB)" evidence="12">
    <location>
        <begin position="18"/>
        <end position="99"/>
    </location>
</feature>
<dbReference type="InterPro" id="IPR023009">
    <property type="entry name" value="Tyrosine_recombinase_XerC/XerD"/>
</dbReference>
<dbReference type="GeneID" id="301976402"/>
<dbReference type="Gene3D" id="1.10.443.10">
    <property type="entry name" value="Intergrase catalytic core"/>
    <property type="match status" value="1"/>
</dbReference>
<dbReference type="GO" id="GO:0005737">
    <property type="term" value="C:cytoplasm"/>
    <property type="evidence" value="ECO:0007669"/>
    <property type="project" value="UniProtKB-SubCell"/>
</dbReference>
<keyword evidence="6 10" id="KW-0229">DNA integration</keyword>
<name>A0A066UDH9_9GAMM</name>
<dbReference type="InterPro" id="IPR011010">
    <property type="entry name" value="DNA_brk_join_enz"/>
</dbReference>
<comment type="caution">
    <text evidence="13">The sequence shown here is derived from an EMBL/GenBank/DDBJ whole genome shotgun (WGS) entry which is preliminary data.</text>
</comment>
<keyword evidence="9 10" id="KW-0131">Cell cycle</keyword>
<dbReference type="AlphaFoldDB" id="A0A066UDH9"/>
<dbReference type="RefSeq" id="WP_036363859.1">
    <property type="nucleotide sequence ID" value="NZ_AOMT01000013.1"/>
</dbReference>
<evidence type="ECO:0000256" key="9">
    <source>
        <dbReference type="ARBA" id="ARBA00023306"/>
    </source>
</evidence>
<feature type="active site" description="O-(3'-phospho-DNA)-tyrosine intermediate" evidence="10">
    <location>
        <position position="290"/>
    </location>
</feature>
<evidence type="ECO:0000313" key="13">
    <source>
        <dbReference type="EMBL" id="KDN25471.1"/>
    </source>
</evidence>
<dbReference type="InterPro" id="IPR011932">
    <property type="entry name" value="Recomb_XerD"/>
</dbReference>
<proteinExistence type="inferred from homology"/>
<dbReference type="NCBIfam" id="NF001399">
    <property type="entry name" value="PRK00283.1"/>
    <property type="match status" value="1"/>
</dbReference>
<keyword evidence="5 10" id="KW-0159">Chromosome partition</keyword>
<keyword evidence="7 10" id="KW-0238">DNA-binding</keyword>
<evidence type="ECO:0000256" key="1">
    <source>
        <dbReference type="ARBA" id="ARBA00004496"/>
    </source>
</evidence>
<comment type="subunit">
    <text evidence="10">Forms a cyclic heterotetrameric complex composed of two molecules of XerC and two molecules of XerD.</text>
</comment>
<evidence type="ECO:0000256" key="4">
    <source>
        <dbReference type="ARBA" id="ARBA00022618"/>
    </source>
</evidence>
<comment type="similarity">
    <text evidence="10">Belongs to the 'phage' integrase family. XerC subfamily.</text>
</comment>
<dbReference type="Gene3D" id="1.10.150.130">
    <property type="match status" value="1"/>
</dbReference>
<keyword evidence="8 10" id="KW-0233">DNA recombination</keyword>
<feature type="active site" evidence="10">
    <location>
        <position position="281"/>
    </location>
</feature>
<dbReference type="InterPro" id="IPR010998">
    <property type="entry name" value="Integrase_recombinase_N"/>
</dbReference>
<dbReference type="InterPro" id="IPR050090">
    <property type="entry name" value="Tyrosine_recombinase_XerCD"/>
</dbReference>
<evidence type="ECO:0000256" key="5">
    <source>
        <dbReference type="ARBA" id="ARBA00022829"/>
    </source>
</evidence>
<dbReference type="InterPro" id="IPR002104">
    <property type="entry name" value="Integrase_catalytic"/>
</dbReference>
<dbReference type="PANTHER" id="PTHR30349">
    <property type="entry name" value="PHAGE INTEGRASE-RELATED"/>
    <property type="match status" value="1"/>
</dbReference>
<dbReference type="PROSITE" id="PS51898">
    <property type="entry name" value="TYR_RECOMBINASE"/>
    <property type="match status" value="1"/>
</dbReference>
<keyword evidence="14" id="KW-1185">Reference proteome</keyword>
<organism evidence="13 14">
    <name type="scientific">Moraxella bovoculi 237</name>
    <dbReference type="NCBI Taxonomy" id="743974"/>
    <lineage>
        <taxon>Bacteria</taxon>
        <taxon>Pseudomonadati</taxon>
        <taxon>Pseudomonadota</taxon>
        <taxon>Gammaproteobacteria</taxon>
        <taxon>Moraxellales</taxon>
        <taxon>Moraxellaceae</taxon>
        <taxon>Moraxella</taxon>
    </lineage>
</organism>
<dbReference type="InterPro" id="IPR004107">
    <property type="entry name" value="Integrase_SAM-like_N"/>
</dbReference>
<evidence type="ECO:0000256" key="8">
    <source>
        <dbReference type="ARBA" id="ARBA00023172"/>
    </source>
</evidence>
<reference evidence="13 14" key="1">
    <citation type="journal article" date="2014" name="Genome Announc.">
        <title>Draft Genome Sequence of Moraxella bovoculi Strain 237T (ATCC BAA-1259T) Isolated from a Calf with Infectious Bovine Keratoconjunctivitis.</title>
        <authorList>
            <person name="Calcutt M.J."/>
            <person name="Foecking M.F."/>
            <person name="Martin N.T."/>
            <person name="Mhlanga-Mutangadura T."/>
            <person name="Reilly T.J."/>
        </authorList>
    </citation>
    <scope>NUCLEOTIDE SEQUENCE [LARGE SCALE GENOMIC DNA]</scope>
    <source>
        <strain evidence="13 14">237</strain>
    </source>
</reference>
<feature type="domain" description="Tyr recombinase" evidence="11">
    <location>
        <begin position="120"/>
        <end position="303"/>
    </location>
</feature>
<dbReference type="CDD" id="cd00798">
    <property type="entry name" value="INT_XerDC_C"/>
    <property type="match status" value="1"/>
</dbReference>
<keyword evidence="4 10" id="KW-0132">Cell division</keyword>
<dbReference type="GO" id="GO:0003677">
    <property type="term" value="F:DNA binding"/>
    <property type="evidence" value="ECO:0007669"/>
    <property type="project" value="UniProtKB-UniRule"/>
</dbReference>
<gene>
    <name evidence="10" type="primary">xerC</name>
    <name evidence="13" type="ORF">MBO_03797</name>
</gene>
<feature type="active site" evidence="10">
    <location>
        <position position="160"/>
    </location>
</feature>
<evidence type="ECO:0000256" key="6">
    <source>
        <dbReference type="ARBA" id="ARBA00022908"/>
    </source>
</evidence>
<dbReference type="PROSITE" id="PS51900">
    <property type="entry name" value="CB"/>
    <property type="match status" value="1"/>
</dbReference>
<dbReference type="GO" id="GO:0006313">
    <property type="term" value="P:DNA transposition"/>
    <property type="evidence" value="ECO:0007669"/>
    <property type="project" value="UniProtKB-UniRule"/>
</dbReference>
<dbReference type="GO" id="GO:0009037">
    <property type="term" value="F:tyrosine-based site-specific recombinase activity"/>
    <property type="evidence" value="ECO:0007669"/>
    <property type="project" value="UniProtKB-UniRule"/>
</dbReference>
<protein>
    <recommendedName>
        <fullName evidence="10">Tyrosine recombinase XerC</fullName>
    </recommendedName>
</protein>
<dbReference type="EMBL" id="AOMT01000013">
    <property type="protein sequence ID" value="KDN25471.1"/>
    <property type="molecule type" value="Genomic_DNA"/>
</dbReference>
<dbReference type="Proteomes" id="UP000035860">
    <property type="component" value="Unassembled WGS sequence"/>
</dbReference>
<comment type="subcellular location">
    <subcellularLocation>
        <location evidence="1 10">Cytoplasm</location>
    </subcellularLocation>
</comment>
<dbReference type="InterPro" id="IPR013762">
    <property type="entry name" value="Integrase-like_cat_sf"/>
</dbReference>
<keyword evidence="3 10" id="KW-0963">Cytoplasm</keyword>
<dbReference type="PANTHER" id="PTHR30349:SF81">
    <property type="entry name" value="TYROSINE RECOMBINASE XERC"/>
    <property type="match status" value="1"/>
</dbReference>
<dbReference type="NCBIfam" id="TIGR02225">
    <property type="entry name" value="recomb_XerD"/>
    <property type="match status" value="1"/>
</dbReference>
<dbReference type="Pfam" id="PF00589">
    <property type="entry name" value="Phage_integrase"/>
    <property type="match status" value="1"/>
</dbReference>
<dbReference type="HAMAP" id="MF_01808">
    <property type="entry name" value="Recomb_XerC_XerD"/>
    <property type="match status" value="1"/>
</dbReference>
<feature type="active site" evidence="10">
    <location>
        <position position="258"/>
    </location>
</feature>
<sequence length="309" mass="34871">MSKVRAKEPRTPTIIHVMGDPVYLTEFRTAMLARGLSVRTRNAYIRDLRLCMATTDKPLTTWDKADVYHCLESAQSQGKNPRTISRMLASLRQFFLWQIGNEVRLDNPCQDIKNPKVTKPLPKILSEADITRLLDTPNVATVCGLRDKAMLEVMYACGLRVSELVNLSLEQVNLNAGWLQITGKGNKTRLIPLGEYAQNALQDYLIRRGELLLGKSDCQAVFLTEQGGYMTRHNFWHMIKKYALLAGIKTDISPHTLRHAFATHLLNHGADLRSVQLLLGHSDLSTTQIYTHVATARLQALHSEHHPRG</sequence>
<dbReference type="InterPro" id="IPR044068">
    <property type="entry name" value="CB"/>
</dbReference>